<reference evidence="6 7" key="1">
    <citation type="submission" date="2024-11" db="EMBL/GenBank/DDBJ databases">
        <title>Chromosome-level genome assembly of Eucalyptus globulus Labill. provides insights into its genome evolution.</title>
        <authorList>
            <person name="Li X."/>
        </authorList>
    </citation>
    <scope>NUCLEOTIDE SEQUENCE [LARGE SCALE GENOMIC DNA]</scope>
    <source>
        <strain evidence="6">CL2024</strain>
        <tissue evidence="6">Fresh tender leaves</tissue>
    </source>
</reference>
<keyword evidence="2" id="KW-0677">Repeat</keyword>
<evidence type="ECO:0000256" key="3">
    <source>
        <dbReference type="ARBA" id="ARBA00022821"/>
    </source>
</evidence>
<dbReference type="Pfam" id="PF23598">
    <property type="entry name" value="LRR_14"/>
    <property type="match status" value="1"/>
</dbReference>
<dbReference type="Gene3D" id="3.40.50.300">
    <property type="entry name" value="P-loop containing nucleotide triphosphate hydrolases"/>
    <property type="match status" value="1"/>
</dbReference>
<dbReference type="PRINTS" id="PR00364">
    <property type="entry name" value="DISEASERSIST"/>
</dbReference>
<sequence>MEKGASSRVSSGSSYEVFLSFRGIDTRHEFTDFLYHEMVRVGILVFRDSESLHVGEEIGKLLQAIENSKIYIPIFSKNYALSDWCLRELAYIVECTSKSNGNKEILPIFLDVEPADVKLKTNRYRPSLSKRQKTTCSEAESWEKALIEVSEIAGWNWKKDKSQADLIKSVIETVLHKLNVGCEKIVTKELVGVDNRVEAIIKMLDVGSDSVQFLGIHGMGGIGKTTLAKVIFNRLSSHFKGFHFLSDVRESSRRHGLVYLQKQLLSKFLDSRSILDQINDADDGIKMIKRVLGNIKVLIVLDDVDGKEQLKSLAEKGDWFGSGSRIIITTRDQSILRIEGEVTSEAVVEKSAKVSTYEVCKMDFDDALKLFSKHAFRRDSPPDHYVILSKEVVSTLGMLPLALEITGSSLNNEPKEFWEATLKKLKDAPPNEVQSKLMISYDKLDNEQKQVFLDIACFFVNKDKTYPFYMWDACGYHPHVAIRVLFLMSMIKIKEDNTFWMHDQVRDLGKTIVRLENKDPCKRSRVSNHKDALSILKRKEGSKIEALLIGFQGLLHEEIILQHDELANLRNLRFFQAEKVSLVGDFNNLLPSLTWLSCHRCPFKVMAKNFHPTNLIVLNLSRSNISEIGWIKAAKNLKVLDLIDCQKLRRIHDLSKLVSLEILMLQCCYGLIEIDPSIGELKLLTTLNLDGCYSIRELPKEIGRLQALTKIVMPSTLHELPETFGNLESLLTLDLSKKRISKLPRSIGGMVKLTVLRLCDCNEIKELPYSIGKLQSLIELDLTSTSISHLPDSIGNLSQLKILKLHSMIRITKLPSAICLLKKLEELGASWCGNLTGEFLEEIERLSCLRILDLSGTHIFKLPSTVSHLSNLQELNLATSDIQQLPELSPSLTCLTWTPRIKLESFIPLPTSLSTLSQLKTLTLASLNVQFLPHLPSSLRELKLLNLAITQSPDFSNLKNLLTLEFYDCSMPEFSDIFDAELETLTMEQCTFTRLDAPFQLEMKKLTHLRLVMCEILLKVLDLSHMKNLQEVHLCDSKSLVEIRGLEELESLSSLEVSCCILIERIPDLSKLRKLKRLKVGKCPELRSVEGLNHLESLKYMYIRECCSLESLANTSNLDLECCHILHCGQLPRHTYCKRSVDCQCWR</sequence>
<dbReference type="SMART" id="SM00382">
    <property type="entry name" value="AAA"/>
    <property type="match status" value="1"/>
</dbReference>
<evidence type="ECO:0000259" key="5">
    <source>
        <dbReference type="PROSITE" id="PS50104"/>
    </source>
</evidence>
<accession>A0ABD3LDV0</accession>
<dbReference type="InterPro" id="IPR000157">
    <property type="entry name" value="TIR_dom"/>
</dbReference>
<dbReference type="AlphaFoldDB" id="A0ABD3LDV0"/>
<dbReference type="InterPro" id="IPR032675">
    <property type="entry name" value="LRR_dom_sf"/>
</dbReference>
<evidence type="ECO:0000256" key="4">
    <source>
        <dbReference type="ARBA" id="ARBA00023027"/>
    </source>
</evidence>
<keyword evidence="7" id="KW-1185">Reference proteome</keyword>
<dbReference type="Proteomes" id="UP001634007">
    <property type="component" value="Unassembled WGS sequence"/>
</dbReference>
<keyword evidence="1" id="KW-0433">Leucine-rich repeat</keyword>
<organism evidence="6 7">
    <name type="scientific">Eucalyptus globulus</name>
    <name type="common">Tasmanian blue gum</name>
    <dbReference type="NCBI Taxonomy" id="34317"/>
    <lineage>
        <taxon>Eukaryota</taxon>
        <taxon>Viridiplantae</taxon>
        <taxon>Streptophyta</taxon>
        <taxon>Embryophyta</taxon>
        <taxon>Tracheophyta</taxon>
        <taxon>Spermatophyta</taxon>
        <taxon>Magnoliopsida</taxon>
        <taxon>eudicotyledons</taxon>
        <taxon>Gunneridae</taxon>
        <taxon>Pentapetalae</taxon>
        <taxon>rosids</taxon>
        <taxon>malvids</taxon>
        <taxon>Myrtales</taxon>
        <taxon>Myrtaceae</taxon>
        <taxon>Myrtoideae</taxon>
        <taxon>Eucalypteae</taxon>
        <taxon>Eucalyptus</taxon>
    </lineage>
</organism>
<dbReference type="GO" id="GO:0051707">
    <property type="term" value="P:response to other organism"/>
    <property type="evidence" value="ECO:0007669"/>
    <property type="project" value="UniProtKB-ARBA"/>
</dbReference>
<dbReference type="InterPro" id="IPR002182">
    <property type="entry name" value="NB-ARC"/>
</dbReference>
<dbReference type="InterPro" id="IPR027417">
    <property type="entry name" value="P-loop_NTPase"/>
</dbReference>
<evidence type="ECO:0000256" key="2">
    <source>
        <dbReference type="ARBA" id="ARBA00022737"/>
    </source>
</evidence>
<dbReference type="InterPro" id="IPR003593">
    <property type="entry name" value="AAA+_ATPase"/>
</dbReference>
<dbReference type="InterPro" id="IPR003591">
    <property type="entry name" value="Leu-rich_rpt_typical-subtyp"/>
</dbReference>
<feature type="domain" description="TIR" evidence="5">
    <location>
        <begin position="13"/>
        <end position="178"/>
    </location>
</feature>
<dbReference type="Gene3D" id="3.40.50.10140">
    <property type="entry name" value="Toll/interleukin-1 receptor homology (TIR) domain"/>
    <property type="match status" value="1"/>
</dbReference>
<protein>
    <recommendedName>
        <fullName evidence="5">TIR domain-containing protein</fullName>
    </recommendedName>
</protein>
<evidence type="ECO:0000256" key="1">
    <source>
        <dbReference type="ARBA" id="ARBA00022614"/>
    </source>
</evidence>
<dbReference type="InterPro" id="IPR055414">
    <property type="entry name" value="LRR_R13L4/SHOC2-like"/>
</dbReference>
<dbReference type="InterPro" id="IPR042197">
    <property type="entry name" value="Apaf_helical"/>
</dbReference>
<dbReference type="InterPro" id="IPR035897">
    <property type="entry name" value="Toll_tir_struct_dom_sf"/>
</dbReference>
<dbReference type="Pfam" id="PF00931">
    <property type="entry name" value="NB-ARC"/>
    <property type="match status" value="1"/>
</dbReference>
<gene>
    <name evidence="6" type="ORF">ACJRO7_011031</name>
</gene>
<dbReference type="EMBL" id="JBJKBG010000002">
    <property type="protein sequence ID" value="KAL3749990.1"/>
    <property type="molecule type" value="Genomic_DNA"/>
</dbReference>
<dbReference type="Pfam" id="PF01582">
    <property type="entry name" value="TIR"/>
    <property type="match status" value="1"/>
</dbReference>
<comment type="caution">
    <text evidence="6">The sequence shown here is derived from an EMBL/GenBank/DDBJ whole genome shotgun (WGS) entry which is preliminary data.</text>
</comment>
<dbReference type="PANTHER" id="PTHR11017:SF570">
    <property type="entry name" value="DISEASE RESISTANCE PROTEIN (TIR-NBS CLASS)-RELATED"/>
    <property type="match status" value="1"/>
</dbReference>
<dbReference type="PANTHER" id="PTHR11017">
    <property type="entry name" value="LEUCINE-RICH REPEAT-CONTAINING PROTEIN"/>
    <property type="match status" value="1"/>
</dbReference>
<proteinExistence type="predicted"/>
<dbReference type="SMART" id="SM00369">
    <property type="entry name" value="LRR_TYP"/>
    <property type="match status" value="5"/>
</dbReference>
<evidence type="ECO:0000313" key="6">
    <source>
        <dbReference type="EMBL" id="KAL3749990.1"/>
    </source>
</evidence>
<dbReference type="PROSITE" id="PS50104">
    <property type="entry name" value="TIR"/>
    <property type="match status" value="1"/>
</dbReference>
<name>A0ABD3LDV0_EUCGL</name>
<dbReference type="SUPFAM" id="SSF52058">
    <property type="entry name" value="L domain-like"/>
    <property type="match status" value="2"/>
</dbReference>
<keyword evidence="3" id="KW-0611">Plant defense</keyword>
<dbReference type="GO" id="GO:0006952">
    <property type="term" value="P:defense response"/>
    <property type="evidence" value="ECO:0007669"/>
    <property type="project" value="UniProtKB-KW"/>
</dbReference>
<dbReference type="SMART" id="SM00255">
    <property type="entry name" value="TIR"/>
    <property type="match status" value="1"/>
</dbReference>
<dbReference type="SUPFAM" id="SSF52200">
    <property type="entry name" value="Toll/Interleukin receptor TIR domain"/>
    <property type="match status" value="1"/>
</dbReference>
<evidence type="ECO:0000313" key="7">
    <source>
        <dbReference type="Proteomes" id="UP001634007"/>
    </source>
</evidence>
<dbReference type="SUPFAM" id="SSF52540">
    <property type="entry name" value="P-loop containing nucleoside triphosphate hydrolases"/>
    <property type="match status" value="1"/>
</dbReference>
<keyword evidence="4" id="KW-0520">NAD</keyword>
<dbReference type="InterPro" id="IPR044974">
    <property type="entry name" value="Disease_R_plants"/>
</dbReference>
<dbReference type="Pfam" id="PF23282">
    <property type="entry name" value="WHD_ROQ1"/>
    <property type="match status" value="1"/>
</dbReference>
<dbReference type="Gene3D" id="3.80.10.10">
    <property type="entry name" value="Ribonuclease Inhibitor"/>
    <property type="match status" value="3"/>
</dbReference>
<dbReference type="InterPro" id="IPR058192">
    <property type="entry name" value="WHD_ROQ1-like"/>
</dbReference>
<dbReference type="Gene3D" id="1.10.8.430">
    <property type="entry name" value="Helical domain of apoptotic protease-activating factors"/>
    <property type="match status" value="1"/>
</dbReference>